<accession>A0A199XVA7</accession>
<keyword evidence="1" id="KW-0449">Lipoprotein</keyword>
<dbReference type="EMBL" id="JMTM01000017">
    <property type="protein sequence ID" value="OAZ05166.1"/>
    <property type="molecule type" value="Genomic_DNA"/>
</dbReference>
<reference evidence="1 2" key="1">
    <citation type="submission" date="2016-06" db="EMBL/GenBank/DDBJ databases">
        <title>Draft genome sequence of Flavobacterium succinicans strain DD5b.</title>
        <authorList>
            <person name="Poehlein A."/>
            <person name="Daniel R."/>
            <person name="Simeonova D.D."/>
        </authorList>
    </citation>
    <scope>NUCLEOTIDE SEQUENCE [LARGE SCALE GENOMIC DNA]</scope>
    <source>
        <strain evidence="1 2">DD5b</strain>
    </source>
</reference>
<dbReference type="Gene3D" id="1.25.40.390">
    <property type="match status" value="1"/>
</dbReference>
<dbReference type="AlphaFoldDB" id="A0A199XVA7"/>
<dbReference type="PATRIC" id="fig|29536.5.peg.1048"/>
<dbReference type="InterPro" id="IPR011990">
    <property type="entry name" value="TPR-like_helical_dom_sf"/>
</dbReference>
<keyword evidence="2" id="KW-1185">Reference proteome</keyword>
<sequence length="526" mass="58072">MMLNKIKSTAICASLFLAIGCTDDFNSINQNPYGLTNELLTQDFNHIKTPFQAAFNGVFNTLHWKYQLQQNLNADLWSGYMATPTGFRGGSNNATYDLVDGWNGFVWSLGYTDVMANLYRVEQLTKGSLDQVYALSLILKVQSMQRMTDTFGPIVYSKFGTTDPLIAYDSQEDVYKAMFKELDFAVTELTKRIDTNEKTIFAGTDLTAYEGNYTKWVRFANSLRLRLAMRIVKVNPTLAKSEAEKAIAQKFGVLTTKDDVAKIQYSSTFIDPLKTISSSWGDIRMSADMESIMGGYNDPRLTKYFSESIDFPGQYRGVRNGIDIVAKSDRTGMSELGAVVAGNQKVLMSTAEVYFLRSEGALRGWAMGGTAQGLYEAGIKASFEQYGLGGADAYIADNVKKAKDFVDVKSATNNSVAANNVTVAWDAAASNELKLQKIITQKWIAGFPEGQEAWSEYRRTGYPKLFKVVKNLSGGKISTEFGPRRINFVQSEKDGNPGGVATGLSKLGGPDTGGTRLWWDTTGPNF</sequence>
<dbReference type="OrthoDB" id="725917at2"/>
<evidence type="ECO:0000313" key="2">
    <source>
        <dbReference type="Proteomes" id="UP000093807"/>
    </source>
</evidence>
<protein>
    <submittedName>
        <fullName evidence="1">Susd and RagB outer membrane lipoprotein</fullName>
    </submittedName>
</protein>
<name>A0A199XVA7_9FLAO</name>
<dbReference type="SUPFAM" id="SSF48452">
    <property type="entry name" value="TPR-like"/>
    <property type="match status" value="1"/>
</dbReference>
<dbReference type="Pfam" id="PF12741">
    <property type="entry name" value="SusD-like"/>
    <property type="match status" value="1"/>
</dbReference>
<gene>
    <name evidence="1" type="ORF">FLB_10180</name>
</gene>
<dbReference type="InterPro" id="IPR024302">
    <property type="entry name" value="SusD-like"/>
</dbReference>
<dbReference type="PROSITE" id="PS51257">
    <property type="entry name" value="PROKAR_LIPOPROTEIN"/>
    <property type="match status" value="1"/>
</dbReference>
<dbReference type="Proteomes" id="UP000093807">
    <property type="component" value="Unassembled WGS sequence"/>
</dbReference>
<dbReference type="RefSeq" id="WP_064714842.1">
    <property type="nucleotide sequence ID" value="NZ_JMTM01000017.1"/>
</dbReference>
<organism evidence="1 2">
    <name type="scientific">Flavobacterium succinicans</name>
    <dbReference type="NCBI Taxonomy" id="29536"/>
    <lineage>
        <taxon>Bacteria</taxon>
        <taxon>Pseudomonadati</taxon>
        <taxon>Bacteroidota</taxon>
        <taxon>Flavobacteriia</taxon>
        <taxon>Flavobacteriales</taxon>
        <taxon>Flavobacteriaceae</taxon>
        <taxon>Flavobacterium</taxon>
    </lineage>
</organism>
<evidence type="ECO:0000313" key="1">
    <source>
        <dbReference type="EMBL" id="OAZ05166.1"/>
    </source>
</evidence>
<comment type="caution">
    <text evidence="1">The sequence shown here is derived from an EMBL/GenBank/DDBJ whole genome shotgun (WGS) entry which is preliminary data.</text>
</comment>
<proteinExistence type="predicted"/>